<proteinExistence type="predicted"/>
<dbReference type="EMBL" id="CM022225">
    <property type="protein sequence ID" value="KAF7074957.1"/>
    <property type="molecule type" value="Genomic_DNA"/>
</dbReference>
<feature type="non-terminal residue" evidence="1">
    <location>
        <position position="30"/>
    </location>
</feature>
<dbReference type="OrthoDB" id="1722716at2759"/>
<protein>
    <submittedName>
        <fullName evidence="1">Uncharacterized protein</fullName>
    </submittedName>
</protein>
<sequence length="30" mass="3522">HRLRDLPPRSPGVRWFVMGDDDTVFLPDNL</sequence>
<dbReference type="Proteomes" id="UP000815260">
    <property type="component" value="Chromosome 5D"/>
</dbReference>
<gene>
    <name evidence="1" type="ORF">CFC21_079763</name>
</gene>
<accession>A0A9R1I1C3</accession>
<evidence type="ECO:0000313" key="1">
    <source>
        <dbReference type="EMBL" id="KAF7074957.1"/>
    </source>
</evidence>
<reference evidence="1" key="2">
    <citation type="submission" date="2020-03" db="EMBL/GenBank/DDBJ databases">
        <title>The second near-complete assembly of the hexaploid bread wheat (Triticum aestivum) genome.</title>
        <authorList>
            <person name="Zimin A.V."/>
            <person name="Puiu D."/>
            <person name="Shumante A."/>
            <person name="Alonge M."/>
            <person name="Salzberg S.L."/>
        </authorList>
    </citation>
    <scope>NUCLEOTIDE SEQUENCE</scope>
    <source>
        <tissue evidence="1">Leaf</tissue>
    </source>
</reference>
<dbReference type="AlphaFoldDB" id="A0A9R1I1C3"/>
<reference evidence="1" key="1">
    <citation type="journal article" date="2017" name="Gigascience">
        <title>The first near-complete assembly of the hexaploid bread wheat genome, Triticum aestivum.</title>
        <authorList>
            <person name="Zimin A.V."/>
            <person name="Puiu D."/>
            <person name="Hall R."/>
            <person name="Kingan S."/>
            <person name="Clavijo B.J."/>
            <person name="Salzberg S.L."/>
        </authorList>
    </citation>
    <scope>NUCLEOTIDE SEQUENCE</scope>
    <source>
        <tissue evidence="1">Leaf</tissue>
    </source>
</reference>
<feature type="non-terminal residue" evidence="1">
    <location>
        <position position="1"/>
    </location>
</feature>
<name>A0A9R1I1C3_WHEAT</name>
<organism evidence="1">
    <name type="scientific">Triticum aestivum</name>
    <name type="common">Wheat</name>
    <dbReference type="NCBI Taxonomy" id="4565"/>
    <lineage>
        <taxon>Eukaryota</taxon>
        <taxon>Viridiplantae</taxon>
        <taxon>Streptophyta</taxon>
        <taxon>Embryophyta</taxon>
        <taxon>Tracheophyta</taxon>
        <taxon>Spermatophyta</taxon>
        <taxon>Magnoliopsida</taxon>
        <taxon>Liliopsida</taxon>
        <taxon>Poales</taxon>
        <taxon>Poaceae</taxon>
        <taxon>BOP clade</taxon>
        <taxon>Pooideae</taxon>
        <taxon>Triticodae</taxon>
        <taxon>Triticeae</taxon>
        <taxon>Triticinae</taxon>
        <taxon>Triticum</taxon>
    </lineage>
</organism>
<comment type="caution">
    <text evidence="1">The sequence shown here is derived from an EMBL/GenBank/DDBJ whole genome shotgun (WGS) entry which is preliminary data.</text>
</comment>